<gene>
    <name evidence="2" type="ORF">RRG08_004888</name>
</gene>
<dbReference type="EMBL" id="JAWDGP010003892">
    <property type="protein sequence ID" value="KAK3769636.1"/>
    <property type="molecule type" value="Genomic_DNA"/>
</dbReference>
<organism evidence="2 3">
    <name type="scientific">Elysia crispata</name>
    <name type="common">lettuce slug</name>
    <dbReference type="NCBI Taxonomy" id="231223"/>
    <lineage>
        <taxon>Eukaryota</taxon>
        <taxon>Metazoa</taxon>
        <taxon>Spiralia</taxon>
        <taxon>Lophotrochozoa</taxon>
        <taxon>Mollusca</taxon>
        <taxon>Gastropoda</taxon>
        <taxon>Heterobranchia</taxon>
        <taxon>Euthyneura</taxon>
        <taxon>Panpulmonata</taxon>
        <taxon>Sacoglossa</taxon>
        <taxon>Placobranchoidea</taxon>
        <taxon>Plakobranchidae</taxon>
        <taxon>Elysia</taxon>
    </lineage>
</organism>
<sequence>MISVFDLSTGRKLKNGYFLHQSESAVSTHPSCINRTDEEMRVWEFGVGEEGGGEGELGSRGAVDSVTDNPTPQPDILTQSSVYCPDNPPPQPDGLTESSVYCPDSHCEQSFEESFYCKFNGLHIALSGALPLKQWKNSQIVAYLSALEVFSDGLERSTII</sequence>
<proteinExistence type="predicted"/>
<protein>
    <submittedName>
        <fullName evidence="2">Uncharacterized protein</fullName>
    </submittedName>
</protein>
<accession>A0AAE1DGF7</accession>
<reference evidence="2" key="1">
    <citation type="journal article" date="2023" name="G3 (Bethesda)">
        <title>A reference genome for the long-term kleptoplast-retaining sea slug Elysia crispata morphotype clarki.</title>
        <authorList>
            <person name="Eastman K.E."/>
            <person name="Pendleton A.L."/>
            <person name="Shaikh M.A."/>
            <person name="Suttiyut T."/>
            <person name="Ogas R."/>
            <person name="Tomko P."/>
            <person name="Gavelis G."/>
            <person name="Widhalm J.R."/>
            <person name="Wisecaver J.H."/>
        </authorList>
    </citation>
    <scope>NUCLEOTIDE SEQUENCE</scope>
    <source>
        <strain evidence="2">ECLA1</strain>
    </source>
</reference>
<evidence type="ECO:0000256" key="1">
    <source>
        <dbReference type="SAM" id="MobiDB-lite"/>
    </source>
</evidence>
<name>A0AAE1DGF7_9GAST</name>
<evidence type="ECO:0000313" key="2">
    <source>
        <dbReference type="EMBL" id="KAK3769636.1"/>
    </source>
</evidence>
<feature type="compositionally biased region" description="Polar residues" evidence="1">
    <location>
        <begin position="66"/>
        <end position="82"/>
    </location>
</feature>
<dbReference type="AlphaFoldDB" id="A0AAE1DGF7"/>
<feature type="region of interest" description="Disordered" evidence="1">
    <location>
        <begin position="49"/>
        <end position="94"/>
    </location>
</feature>
<evidence type="ECO:0000313" key="3">
    <source>
        <dbReference type="Proteomes" id="UP001283361"/>
    </source>
</evidence>
<keyword evidence="3" id="KW-1185">Reference proteome</keyword>
<comment type="caution">
    <text evidence="2">The sequence shown here is derived from an EMBL/GenBank/DDBJ whole genome shotgun (WGS) entry which is preliminary data.</text>
</comment>
<feature type="compositionally biased region" description="Gly residues" evidence="1">
    <location>
        <begin position="49"/>
        <end position="58"/>
    </location>
</feature>
<dbReference type="Proteomes" id="UP001283361">
    <property type="component" value="Unassembled WGS sequence"/>
</dbReference>